<reference evidence="1 2" key="1">
    <citation type="submission" date="2017-08" db="EMBL/GenBank/DDBJ databases">
        <title>Draft Genome Sequence of Hafnia alvei CITHA-6 Isolated from Raw Bovine Milk.</title>
        <authorList>
            <person name="Culligan E.P."/>
            <person name="Mcsweeney A."/>
            <person name="O'Doherty C."/>
            <person name="Gleeson E."/>
            <person name="O'Riordan D."/>
            <person name="Sleator R.D."/>
        </authorList>
    </citation>
    <scope>NUCLEOTIDE SEQUENCE [LARGE SCALE GENOMIC DNA]</scope>
    <source>
        <strain evidence="1 2">CITHA-6</strain>
    </source>
</reference>
<dbReference type="OrthoDB" id="10002509at2"/>
<proteinExistence type="predicted"/>
<comment type="caution">
    <text evidence="1">The sequence shown here is derived from an EMBL/GenBank/DDBJ whole genome shotgun (WGS) entry which is preliminary data.</text>
</comment>
<dbReference type="EMBL" id="NQMS01000022">
    <property type="protein sequence ID" value="PAV94024.1"/>
    <property type="molecule type" value="Genomic_DNA"/>
</dbReference>
<keyword evidence="2" id="KW-1185">Reference proteome</keyword>
<dbReference type="RefSeq" id="WP_095661852.1">
    <property type="nucleotide sequence ID" value="NZ_NQMS01000022.1"/>
</dbReference>
<gene>
    <name evidence="1" type="ORF">CJD50_22885</name>
</gene>
<dbReference type="AlphaFoldDB" id="A0A2A2M6F2"/>
<dbReference type="Proteomes" id="UP000218796">
    <property type="component" value="Unassembled WGS sequence"/>
</dbReference>
<name>A0A2A2M6F2_9GAMM</name>
<evidence type="ECO:0000313" key="2">
    <source>
        <dbReference type="Proteomes" id="UP000218796"/>
    </source>
</evidence>
<dbReference type="Pfam" id="PF13973">
    <property type="entry name" value="DUF4222"/>
    <property type="match status" value="1"/>
</dbReference>
<evidence type="ECO:0000313" key="1">
    <source>
        <dbReference type="EMBL" id="PAV94024.1"/>
    </source>
</evidence>
<organism evidence="1 2">
    <name type="scientific">Hafnia paralvei</name>
    <dbReference type="NCBI Taxonomy" id="546367"/>
    <lineage>
        <taxon>Bacteria</taxon>
        <taxon>Pseudomonadati</taxon>
        <taxon>Pseudomonadota</taxon>
        <taxon>Gammaproteobacteria</taxon>
        <taxon>Enterobacterales</taxon>
        <taxon>Hafniaceae</taxon>
        <taxon>Hafnia</taxon>
    </lineage>
</organism>
<protein>
    <recommendedName>
        <fullName evidence="3">DUF4222 domain-containing protein</fullName>
    </recommendedName>
</protein>
<sequence>MSNLQERLRCALQRNFKGEIPSRGYIEVSKGQRFKDHRGVTVTVQGLAGGYVVYLRHGSDAPSQLPLRLFSMKFTEVKA</sequence>
<evidence type="ECO:0008006" key="3">
    <source>
        <dbReference type="Google" id="ProtNLM"/>
    </source>
</evidence>
<accession>A0A2A2M6F2</accession>
<dbReference type="InterPro" id="IPR025317">
    <property type="entry name" value="DUF4222"/>
</dbReference>